<dbReference type="WBParaSite" id="BPAG_0001266901-mRNA-1">
    <property type="protein sequence ID" value="BPAG_0001266901-mRNA-1"/>
    <property type="gene ID" value="BPAG_0001266901"/>
</dbReference>
<dbReference type="PANTHER" id="PTHR24161">
    <property type="entry name" value="ANK_REP_REGION DOMAIN-CONTAINING PROTEIN-RELATED"/>
    <property type="match status" value="1"/>
</dbReference>
<evidence type="ECO:0000259" key="9">
    <source>
        <dbReference type="Pfam" id="PF01529"/>
    </source>
</evidence>
<keyword evidence="2 8" id="KW-0812">Transmembrane</keyword>
<dbReference type="EC" id="2.3.1.225" evidence="8"/>
<dbReference type="GO" id="GO:0016020">
    <property type="term" value="C:membrane"/>
    <property type="evidence" value="ECO:0007669"/>
    <property type="project" value="UniProtKB-SubCell"/>
</dbReference>
<dbReference type="InterPro" id="IPR036770">
    <property type="entry name" value="Ankyrin_rpt-contain_sf"/>
</dbReference>
<comment type="catalytic activity">
    <reaction evidence="8">
        <text>L-cysteinyl-[protein] + hexadecanoyl-CoA = S-hexadecanoyl-L-cysteinyl-[protein] + CoA</text>
        <dbReference type="Rhea" id="RHEA:36683"/>
        <dbReference type="Rhea" id="RHEA-COMP:10131"/>
        <dbReference type="Rhea" id="RHEA-COMP:11032"/>
        <dbReference type="ChEBI" id="CHEBI:29950"/>
        <dbReference type="ChEBI" id="CHEBI:57287"/>
        <dbReference type="ChEBI" id="CHEBI:57379"/>
        <dbReference type="ChEBI" id="CHEBI:74151"/>
        <dbReference type="EC" id="2.3.1.225"/>
    </reaction>
</comment>
<evidence type="ECO:0000256" key="7">
    <source>
        <dbReference type="PROSITE-ProRule" id="PRU00023"/>
    </source>
</evidence>
<evidence type="ECO:0000313" key="12">
    <source>
        <dbReference type="WBParaSite" id="BPAG_0001266901-mRNA-1"/>
    </source>
</evidence>
<keyword evidence="8" id="KW-0808">Transferase</keyword>
<keyword evidence="8" id="KW-0012">Acyltransferase</keyword>
<dbReference type="EMBL" id="UZAD01013308">
    <property type="protein sequence ID" value="VDN93817.1"/>
    <property type="molecule type" value="Genomic_DNA"/>
</dbReference>
<dbReference type="AlphaFoldDB" id="A0A0N4TV20"/>
<evidence type="ECO:0000313" key="11">
    <source>
        <dbReference type="Proteomes" id="UP000278627"/>
    </source>
</evidence>
<feature type="transmembrane region" description="Helical" evidence="8">
    <location>
        <begin position="328"/>
        <end position="351"/>
    </location>
</feature>
<evidence type="ECO:0000256" key="8">
    <source>
        <dbReference type="RuleBase" id="RU079119"/>
    </source>
</evidence>
<dbReference type="STRING" id="6280.A0A0N4TV20"/>
<evidence type="ECO:0000256" key="6">
    <source>
        <dbReference type="ARBA" id="ARBA00023136"/>
    </source>
</evidence>
<keyword evidence="4 8" id="KW-1133">Transmembrane helix</keyword>
<comment type="domain">
    <text evidence="8">The DHHC domain is required for palmitoyltransferase activity.</text>
</comment>
<proteinExistence type="inferred from homology"/>
<reference evidence="12" key="1">
    <citation type="submission" date="2017-02" db="UniProtKB">
        <authorList>
            <consortium name="WormBaseParasite"/>
        </authorList>
    </citation>
    <scope>IDENTIFICATION</scope>
</reference>
<dbReference type="Pfam" id="PF01529">
    <property type="entry name" value="DHHC"/>
    <property type="match status" value="1"/>
</dbReference>
<dbReference type="Pfam" id="PF12796">
    <property type="entry name" value="Ank_2"/>
    <property type="match status" value="2"/>
</dbReference>
<feature type="transmembrane region" description="Helical" evidence="8">
    <location>
        <begin position="275"/>
        <end position="295"/>
    </location>
</feature>
<protein>
    <recommendedName>
        <fullName evidence="8">Palmitoyltransferase</fullName>
        <ecNumber evidence="8">2.3.1.225</ecNumber>
    </recommendedName>
</protein>
<comment type="similarity">
    <text evidence="8">Belongs to the DHHC palmitoyltransferase family.</text>
</comment>
<evidence type="ECO:0000256" key="1">
    <source>
        <dbReference type="ARBA" id="ARBA00004141"/>
    </source>
</evidence>
<dbReference type="InterPro" id="IPR001594">
    <property type="entry name" value="Palmitoyltrfase_DHHC"/>
</dbReference>
<dbReference type="SMART" id="SM00248">
    <property type="entry name" value="ANK"/>
    <property type="match status" value="6"/>
</dbReference>
<dbReference type="Gene3D" id="1.25.40.20">
    <property type="entry name" value="Ankyrin repeat-containing domain"/>
    <property type="match status" value="1"/>
</dbReference>
<evidence type="ECO:0000256" key="3">
    <source>
        <dbReference type="ARBA" id="ARBA00022737"/>
    </source>
</evidence>
<keyword evidence="6 8" id="KW-0472">Membrane</keyword>
<feature type="transmembrane region" description="Helical" evidence="8">
    <location>
        <begin position="357"/>
        <end position="379"/>
    </location>
</feature>
<dbReference type="PROSITE" id="PS50216">
    <property type="entry name" value="DHHC"/>
    <property type="match status" value="1"/>
</dbReference>
<feature type="repeat" description="ANK" evidence="7">
    <location>
        <begin position="32"/>
        <end position="64"/>
    </location>
</feature>
<dbReference type="Proteomes" id="UP000278627">
    <property type="component" value="Unassembled WGS sequence"/>
</dbReference>
<feature type="transmembrane region" description="Helical" evidence="8">
    <location>
        <begin position="454"/>
        <end position="476"/>
    </location>
</feature>
<dbReference type="SUPFAM" id="SSF48403">
    <property type="entry name" value="Ankyrin repeat"/>
    <property type="match status" value="1"/>
</dbReference>
<sequence>MDARQAAQFGNVSRLQELLASGECTPDTLDADDCSLLHWAAINNRLSITRILIDRGCNVNAIGGVLASTPLHWAARHGHTHMVALLVAHGADLHLNDVEVSWYCIVRSTNSNAETVLLVPQIKALQLDVAGFTPLHVAVQFGRTSTAAYLIAAGQSPDERDETMMTPAMWAAYKVFSRDPLQMLITMGADLSCTDTTYANTALHWAVIQGNHSAINVLIKYNAELVLRNRDNETPRDIAIRRGDIISARILERAERRKRLISSTFIQYVKENDILISRIMFFLPVCIMVAVGLILHVILSYMVKALLLLLVGVFGRIVYRSLATDRSFYIIPLGAAVASKIVLAVTWLLYLHAFAGWYWQISFFILVTLAPVLFLWIIFSDPGIITVSHKERCEMIRDMWEKESRQAVSFCSTCLLKRPARSKHCSVCDRCVKRFDHHCPWVLNCIGEKNHLHFVFYLGIVIASSLQFLVATFHYWRDSCGEISQANITYCNPWVTYVFVIALYHFIWTSAMLIFQIYQILCEMTTNERLNAYRYEHFHSTGDHLRIKSPFSKGMLQNLYNFCCGGAIASCEEENQLD</sequence>
<reference evidence="10 11" key="2">
    <citation type="submission" date="2018-11" db="EMBL/GenBank/DDBJ databases">
        <authorList>
            <consortium name="Pathogen Informatics"/>
        </authorList>
    </citation>
    <scope>NUCLEOTIDE SEQUENCE [LARGE SCALE GENOMIC DNA]</scope>
</reference>
<dbReference type="PROSITE" id="PS50297">
    <property type="entry name" value="ANK_REP_REGION"/>
    <property type="match status" value="4"/>
</dbReference>
<dbReference type="InterPro" id="IPR002110">
    <property type="entry name" value="Ankyrin_rpt"/>
</dbReference>
<feature type="transmembrane region" description="Helical" evidence="8">
    <location>
        <begin position="496"/>
        <end position="521"/>
    </location>
</feature>
<gene>
    <name evidence="10" type="ORF">BPAG_LOCUS12631</name>
</gene>
<evidence type="ECO:0000256" key="5">
    <source>
        <dbReference type="ARBA" id="ARBA00023043"/>
    </source>
</evidence>
<feature type="repeat" description="ANK" evidence="7">
    <location>
        <begin position="198"/>
        <end position="230"/>
    </location>
</feature>
<keyword evidence="11" id="KW-1185">Reference proteome</keyword>
<dbReference type="PROSITE" id="PS50088">
    <property type="entry name" value="ANK_REPEAT"/>
    <property type="match status" value="4"/>
</dbReference>
<dbReference type="Pfam" id="PF00023">
    <property type="entry name" value="Ank"/>
    <property type="match status" value="1"/>
</dbReference>
<evidence type="ECO:0000256" key="4">
    <source>
        <dbReference type="ARBA" id="ARBA00022989"/>
    </source>
</evidence>
<feature type="repeat" description="ANK" evidence="7">
    <location>
        <begin position="66"/>
        <end position="98"/>
    </location>
</feature>
<dbReference type="PANTHER" id="PTHR24161:SF85">
    <property type="entry name" value="PALMITOYLTRANSFERASE HIP14"/>
    <property type="match status" value="1"/>
</dbReference>
<feature type="transmembrane region" description="Helical" evidence="8">
    <location>
        <begin position="301"/>
        <end position="319"/>
    </location>
</feature>
<organism evidence="12">
    <name type="scientific">Brugia pahangi</name>
    <name type="common">Filarial nematode worm</name>
    <dbReference type="NCBI Taxonomy" id="6280"/>
    <lineage>
        <taxon>Eukaryota</taxon>
        <taxon>Metazoa</taxon>
        <taxon>Ecdysozoa</taxon>
        <taxon>Nematoda</taxon>
        <taxon>Chromadorea</taxon>
        <taxon>Rhabditida</taxon>
        <taxon>Spirurina</taxon>
        <taxon>Spiruromorpha</taxon>
        <taxon>Filarioidea</taxon>
        <taxon>Onchocercidae</taxon>
        <taxon>Brugia</taxon>
    </lineage>
</organism>
<evidence type="ECO:0000256" key="2">
    <source>
        <dbReference type="ARBA" id="ARBA00022692"/>
    </source>
</evidence>
<keyword evidence="3" id="KW-0677">Repeat</keyword>
<feature type="domain" description="Palmitoyltransferase DHHC" evidence="9">
    <location>
        <begin position="409"/>
        <end position="531"/>
    </location>
</feature>
<dbReference type="GO" id="GO:0019706">
    <property type="term" value="F:protein-cysteine S-palmitoyltransferase activity"/>
    <property type="evidence" value="ECO:0007669"/>
    <property type="project" value="UniProtKB-EC"/>
</dbReference>
<name>A0A0N4TV20_BRUPA</name>
<keyword evidence="5 7" id="KW-0040">ANK repeat</keyword>
<accession>A0A0N4TV20</accession>
<evidence type="ECO:0000313" key="10">
    <source>
        <dbReference type="EMBL" id="VDN93817.1"/>
    </source>
</evidence>
<comment type="subcellular location">
    <subcellularLocation>
        <location evidence="1">Membrane</location>
        <topology evidence="1">Multi-pass membrane protein</topology>
    </subcellularLocation>
</comment>
<feature type="repeat" description="ANK" evidence="7">
    <location>
        <begin position="130"/>
        <end position="162"/>
    </location>
</feature>